<proteinExistence type="predicted"/>
<sequence length="148" mass="16620">MGRSGPCYHCGINSTPLWRQGPNDKPVLCNACGSRYRHWGHLDNYFPRHSLPESEELVDDSPPIDVSDSENDLLKSEIPSKKRSLRVVRKLKPMQKFHAQLLNELKNQEIKGESSSEEALLFDNVNNFIPPNEIGLGAVLLKPDGTSI</sequence>
<reference evidence="1" key="1">
    <citation type="submission" date="2023-10" db="EMBL/GenBank/DDBJ databases">
        <authorList>
            <person name="Rodriguez Cubillos JULIANA M."/>
            <person name="De Vega J."/>
        </authorList>
    </citation>
    <scope>NUCLEOTIDE SEQUENCE</scope>
</reference>
<name>A0ACB0M9C5_TRIPR</name>
<dbReference type="EMBL" id="CASHSV030000823">
    <property type="protein sequence ID" value="CAJ2677191.1"/>
    <property type="molecule type" value="Genomic_DNA"/>
</dbReference>
<evidence type="ECO:0000313" key="1">
    <source>
        <dbReference type="EMBL" id="CAJ2677191.1"/>
    </source>
</evidence>
<comment type="caution">
    <text evidence="1">The sequence shown here is derived from an EMBL/GenBank/DDBJ whole genome shotgun (WGS) entry which is preliminary data.</text>
</comment>
<keyword evidence="2" id="KW-1185">Reference proteome</keyword>
<accession>A0ACB0M9C5</accession>
<protein>
    <submittedName>
        <fullName evidence="1">Uncharacterized protein</fullName>
    </submittedName>
</protein>
<gene>
    <name evidence="1" type="ORF">MILVUS5_LOCUS39751</name>
</gene>
<dbReference type="Proteomes" id="UP001177021">
    <property type="component" value="Unassembled WGS sequence"/>
</dbReference>
<evidence type="ECO:0000313" key="2">
    <source>
        <dbReference type="Proteomes" id="UP001177021"/>
    </source>
</evidence>
<organism evidence="1 2">
    <name type="scientific">Trifolium pratense</name>
    <name type="common">Red clover</name>
    <dbReference type="NCBI Taxonomy" id="57577"/>
    <lineage>
        <taxon>Eukaryota</taxon>
        <taxon>Viridiplantae</taxon>
        <taxon>Streptophyta</taxon>
        <taxon>Embryophyta</taxon>
        <taxon>Tracheophyta</taxon>
        <taxon>Spermatophyta</taxon>
        <taxon>Magnoliopsida</taxon>
        <taxon>eudicotyledons</taxon>
        <taxon>Gunneridae</taxon>
        <taxon>Pentapetalae</taxon>
        <taxon>rosids</taxon>
        <taxon>fabids</taxon>
        <taxon>Fabales</taxon>
        <taxon>Fabaceae</taxon>
        <taxon>Papilionoideae</taxon>
        <taxon>50 kb inversion clade</taxon>
        <taxon>NPAAA clade</taxon>
        <taxon>Hologalegina</taxon>
        <taxon>IRL clade</taxon>
        <taxon>Trifolieae</taxon>
        <taxon>Trifolium</taxon>
    </lineage>
</organism>